<dbReference type="SUPFAM" id="SSF101874">
    <property type="entry name" value="YceI-like"/>
    <property type="match status" value="1"/>
</dbReference>
<name>A0A1X7L2Y8_9BACT</name>
<evidence type="ECO:0000259" key="1">
    <source>
        <dbReference type="SMART" id="SM00867"/>
    </source>
</evidence>
<evidence type="ECO:0000313" key="3">
    <source>
        <dbReference type="Proteomes" id="UP000193804"/>
    </source>
</evidence>
<organism evidence="2 3">
    <name type="scientific">Marivirga sericea</name>
    <dbReference type="NCBI Taxonomy" id="1028"/>
    <lineage>
        <taxon>Bacteria</taxon>
        <taxon>Pseudomonadati</taxon>
        <taxon>Bacteroidota</taxon>
        <taxon>Cytophagia</taxon>
        <taxon>Cytophagales</taxon>
        <taxon>Marivirgaceae</taxon>
        <taxon>Marivirga</taxon>
    </lineage>
</organism>
<dbReference type="AlphaFoldDB" id="A0A1X7L2Y8"/>
<dbReference type="Gene3D" id="2.40.128.110">
    <property type="entry name" value="Lipid/polyisoprenoid-binding, YceI-like"/>
    <property type="match status" value="1"/>
</dbReference>
<dbReference type="SMART" id="SM00867">
    <property type="entry name" value="YceI"/>
    <property type="match status" value="1"/>
</dbReference>
<evidence type="ECO:0000313" key="2">
    <source>
        <dbReference type="EMBL" id="SMG48007.1"/>
    </source>
</evidence>
<dbReference type="STRING" id="1028.SAMN05661096_03402"/>
<sequence length="160" mass="17768">MTSKALAIDTSNSAVSFKVKKLLFLTIAGTLTDFSGEITFDSDDLDQAKIDVSVGASTIDTGSSKRDEHLRSKDFFHVNEYPKIKFQSTSIKSHAQAYHAIGKLSMLGVEREVSIPFSFDQGRFKGAFSLNRLDYKLGEKFPAFFIGKNIQISIDCKIKN</sequence>
<dbReference type="EMBL" id="FXAW01000008">
    <property type="protein sequence ID" value="SMG48007.1"/>
    <property type="molecule type" value="Genomic_DNA"/>
</dbReference>
<dbReference type="Proteomes" id="UP000193804">
    <property type="component" value="Unassembled WGS sequence"/>
</dbReference>
<reference evidence="3" key="1">
    <citation type="submission" date="2017-04" db="EMBL/GenBank/DDBJ databases">
        <authorList>
            <person name="Varghese N."/>
            <person name="Submissions S."/>
        </authorList>
    </citation>
    <scope>NUCLEOTIDE SEQUENCE [LARGE SCALE GENOMIC DNA]</scope>
    <source>
        <strain evidence="3">DSM 4125</strain>
    </source>
</reference>
<accession>A0A1X7L2Y8</accession>
<proteinExistence type="predicted"/>
<dbReference type="PANTHER" id="PTHR34406:SF1">
    <property type="entry name" value="PROTEIN YCEI"/>
    <property type="match status" value="1"/>
</dbReference>
<keyword evidence="3" id="KW-1185">Reference proteome</keyword>
<dbReference type="Pfam" id="PF04264">
    <property type="entry name" value="YceI"/>
    <property type="match status" value="1"/>
</dbReference>
<dbReference type="InterPro" id="IPR036761">
    <property type="entry name" value="TTHA0802/YceI-like_sf"/>
</dbReference>
<dbReference type="RefSeq" id="WP_176223821.1">
    <property type="nucleotide sequence ID" value="NZ_FXAW01000008.1"/>
</dbReference>
<dbReference type="InterPro" id="IPR007372">
    <property type="entry name" value="Lipid/polyisoprenoid-bd_YceI"/>
</dbReference>
<dbReference type="PANTHER" id="PTHR34406">
    <property type="entry name" value="PROTEIN YCEI"/>
    <property type="match status" value="1"/>
</dbReference>
<gene>
    <name evidence="2" type="ORF">SAMN05661096_03402</name>
</gene>
<feature type="domain" description="Lipid/polyisoprenoid-binding YceI-like" evidence="1">
    <location>
        <begin position="5"/>
        <end position="159"/>
    </location>
</feature>
<protein>
    <submittedName>
        <fullName evidence="2">Polyisoprenoid-binding protein YceI</fullName>
    </submittedName>
</protein>